<dbReference type="InterPro" id="IPR024079">
    <property type="entry name" value="MetalloPept_cat_dom_sf"/>
</dbReference>
<dbReference type="InterPro" id="IPR042252">
    <property type="entry name" value="MtfA_N"/>
</dbReference>
<dbReference type="Gene3D" id="1.10.472.150">
    <property type="entry name" value="Glucose-regulated metallo-peptidase M90, N-terminal domain"/>
    <property type="match status" value="1"/>
</dbReference>
<dbReference type="Pfam" id="PF06167">
    <property type="entry name" value="Peptidase_M90"/>
    <property type="match status" value="1"/>
</dbReference>
<organism evidence="1 2">
    <name type="scientific">Croceimicrobium hydrocarbonivorans</name>
    <dbReference type="NCBI Taxonomy" id="2761580"/>
    <lineage>
        <taxon>Bacteria</taxon>
        <taxon>Pseudomonadati</taxon>
        <taxon>Bacteroidota</taxon>
        <taxon>Flavobacteriia</taxon>
        <taxon>Flavobacteriales</taxon>
        <taxon>Owenweeksiaceae</taxon>
        <taxon>Croceimicrobium</taxon>
    </lineage>
</organism>
<dbReference type="InterPro" id="IPR010384">
    <property type="entry name" value="MtfA_fam"/>
</dbReference>
<dbReference type="GO" id="GO:0008237">
    <property type="term" value="F:metallopeptidase activity"/>
    <property type="evidence" value="ECO:0007669"/>
    <property type="project" value="InterPro"/>
</dbReference>
<reference evidence="1 2" key="1">
    <citation type="submission" date="2020-08" db="EMBL/GenBank/DDBJ databases">
        <title>Croceimicrobium hydrocarbonivorans gen. nov., sp. nov., a novel marine bacterium isolated from a bacterial consortium that degrades polyethylene terephthalate.</title>
        <authorList>
            <person name="Liu R."/>
        </authorList>
    </citation>
    <scope>NUCLEOTIDE SEQUENCE [LARGE SCALE GENOMIC DNA]</scope>
    <source>
        <strain evidence="1 2">A20-9</strain>
    </source>
</reference>
<dbReference type="PANTHER" id="PTHR30164:SF2">
    <property type="entry name" value="PROTEIN MTFA"/>
    <property type="match status" value="1"/>
</dbReference>
<dbReference type="GO" id="GO:0004177">
    <property type="term" value="F:aminopeptidase activity"/>
    <property type="evidence" value="ECO:0007669"/>
    <property type="project" value="TreeGrafter"/>
</dbReference>
<dbReference type="AlphaFoldDB" id="A0A7H0VE99"/>
<keyword evidence="2" id="KW-1185">Reference proteome</keyword>
<proteinExistence type="predicted"/>
<dbReference type="KEGG" id="chyd:H4K34_16995"/>
<gene>
    <name evidence="1" type="ORF">H4K34_16995</name>
</gene>
<evidence type="ECO:0000313" key="1">
    <source>
        <dbReference type="EMBL" id="QNR24047.1"/>
    </source>
</evidence>
<dbReference type="SUPFAM" id="SSF55486">
    <property type="entry name" value="Metalloproteases ('zincins'), catalytic domain"/>
    <property type="match status" value="1"/>
</dbReference>
<dbReference type="RefSeq" id="WP_210758580.1">
    <property type="nucleotide sequence ID" value="NZ_CP060139.1"/>
</dbReference>
<accession>A0A7H0VE99</accession>
<evidence type="ECO:0000313" key="2">
    <source>
        <dbReference type="Proteomes" id="UP000516305"/>
    </source>
</evidence>
<dbReference type="Gene3D" id="3.40.390.10">
    <property type="entry name" value="Collagenase (Catalytic Domain)"/>
    <property type="match status" value="1"/>
</dbReference>
<sequence>MIFLFKSLFLQSLFFLQVPEPGPEREIVEVMGDIAAVSLMLVLPIFSIYRWTNKQYPLNLKLSYRPYLQEIPLYKRLPPKLQKRFERRVQQFINTKKFIARDKYMQVDDRKKALIAATAVELTFGFRRFYFDHFSRILIYRDDYYSTISKQYHAGEVNIRGMIVLSWSSFEKGNSDRNDGQNLGVHEMAHALKLENKILNSNYDFIDPRDYHLFLEEFELFTSRPAYKGEFLRSYARTNVHEFFAVCCENFIERPAQFQKEMPVLYQAISRILRMDPLVFY</sequence>
<dbReference type="EMBL" id="CP060139">
    <property type="protein sequence ID" value="QNR24047.1"/>
    <property type="molecule type" value="Genomic_DNA"/>
</dbReference>
<dbReference type="GO" id="GO:0005829">
    <property type="term" value="C:cytosol"/>
    <property type="evidence" value="ECO:0007669"/>
    <property type="project" value="TreeGrafter"/>
</dbReference>
<dbReference type="PANTHER" id="PTHR30164">
    <property type="entry name" value="MTFA PEPTIDASE"/>
    <property type="match status" value="1"/>
</dbReference>
<dbReference type="Proteomes" id="UP000516305">
    <property type="component" value="Chromosome"/>
</dbReference>
<protein>
    <submittedName>
        <fullName evidence="1">Zinc-dependent peptidase</fullName>
    </submittedName>
</protein>
<name>A0A7H0VE99_9FLAO</name>
<dbReference type="CDD" id="cd20170">
    <property type="entry name" value="Peptidase_M90-like"/>
    <property type="match status" value="1"/>
</dbReference>